<proteinExistence type="predicted"/>
<name>A0A017TBF7_9BACT</name>
<evidence type="ECO:0000313" key="4">
    <source>
        <dbReference type="Proteomes" id="UP000019678"/>
    </source>
</evidence>
<protein>
    <recommendedName>
        <fullName evidence="2">ATP-grasp domain-containing protein</fullName>
    </recommendedName>
</protein>
<dbReference type="Pfam" id="PF02655">
    <property type="entry name" value="ATP-grasp_3"/>
    <property type="match status" value="1"/>
</dbReference>
<sequence>MERADFSLEGFSPSRPPVVVLGDLTLIRPHGMAGIPVILATRDPDDISRHSRYVQATTVLPAERDQGAAALIALGDRLCAALGRRALLVYGSDKDLDLIYHHRKELADRFLFVLNDEELAWSLLDKERFSRLCVAAGVRAPRTLDPSEDLSALASMREPLLIKPRRKTAWKDIQRELFGGHAKARVFATRRDLLDHPSFARLRGELLIQEHIEGATSDLLSFHGFADTDGNLLASFCGRKVRTFPAFAGESSLIEVAHDDEVDAMGKDVTARLGLKGPFKIDLIRDAHTGMLYVLEINARYTLWHYVGAASGVNLPVIAYDLLVHGRRPETSLRPEARRRWLNFYRDWLAFREQRDEGLTLGAWLLSVARPGTVYEAFAWRDPAPFARWASSAVARKVNYGALRDRIGHSR</sequence>
<dbReference type="eggNOG" id="COG3919">
    <property type="taxonomic scope" value="Bacteria"/>
</dbReference>
<evidence type="ECO:0000313" key="3">
    <source>
        <dbReference type="EMBL" id="EYF06262.1"/>
    </source>
</evidence>
<dbReference type="STRING" id="1192034.CAP_2140"/>
<dbReference type="EMBL" id="ASRX01000017">
    <property type="protein sequence ID" value="EYF06262.1"/>
    <property type="molecule type" value="Genomic_DNA"/>
</dbReference>
<feature type="domain" description="ATP-grasp" evidence="2">
    <location>
        <begin position="130"/>
        <end position="324"/>
    </location>
</feature>
<gene>
    <name evidence="3" type="ORF">CAP_2140</name>
</gene>
<keyword evidence="1" id="KW-0547">Nucleotide-binding</keyword>
<keyword evidence="4" id="KW-1185">Reference proteome</keyword>
<dbReference type="InterPro" id="IPR011761">
    <property type="entry name" value="ATP-grasp"/>
</dbReference>
<accession>A0A017TBF7</accession>
<organism evidence="3 4">
    <name type="scientific">Chondromyces apiculatus DSM 436</name>
    <dbReference type="NCBI Taxonomy" id="1192034"/>
    <lineage>
        <taxon>Bacteria</taxon>
        <taxon>Pseudomonadati</taxon>
        <taxon>Myxococcota</taxon>
        <taxon>Polyangia</taxon>
        <taxon>Polyangiales</taxon>
        <taxon>Polyangiaceae</taxon>
        <taxon>Chondromyces</taxon>
    </lineage>
</organism>
<comment type="caution">
    <text evidence="3">The sequence shown here is derived from an EMBL/GenBank/DDBJ whole genome shotgun (WGS) entry which is preliminary data.</text>
</comment>
<dbReference type="GO" id="GO:0046872">
    <property type="term" value="F:metal ion binding"/>
    <property type="evidence" value="ECO:0007669"/>
    <property type="project" value="InterPro"/>
</dbReference>
<dbReference type="InterPro" id="IPR003806">
    <property type="entry name" value="ATP-grasp_PylC-type"/>
</dbReference>
<dbReference type="GO" id="GO:0005524">
    <property type="term" value="F:ATP binding"/>
    <property type="evidence" value="ECO:0007669"/>
    <property type="project" value="UniProtKB-UniRule"/>
</dbReference>
<dbReference type="AlphaFoldDB" id="A0A017TBF7"/>
<dbReference type="SUPFAM" id="SSF56059">
    <property type="entry name" value="Glutathione synthetase ATP-binding domain-like"/>
    <property type="match status" value="1"/>
</dbReference>
<dbReference type="Proteomes" id="UP000019678">
    <property type="component" value="Unassembled WGS sequence"/>
</dbReference>
<dbReference type="PROSITE" id="PS50975">
    <property type="entry name" value="ATP_GRASP"/>
    <property type="match status" value="1"/>
</dbReference>
<evidence type="ECO:0000256" key="1">
    <source>
        <dbReference type="PROSITE-ProRule" id="PRU00409"/>
    </source>
</evidence>
<keyword evidence="1" id="KW-0067">ATP-binding</keyword>
<reference evidence="3 4" key="1">
    <citation type="submission" date="2013-05" db="EMBL/GenBank/DDBJ databases">
        <title>Genome assembly of Chondromyces apiculatus DSM 436.</title>
        <authorList>
            <person name="Sharma G."/>
            <person name="Khatri I."/>
            <person name="Kaur C."/>
            <person name="Mayilraj S."/>
            <person name="Subramanian S."/>
        </authorList>
    </citation>
    <scope>NUCLEOTIDE SEQUENCE [LARGE SCALE GENOMIC DNA]</scope>
    <source>
        <strain evidence="3 4">DSM 436</strain>
    </source>
</reference>
<dbReference type="Gene3D" id="3.30.470.20">
    <property type="entry name" value="ATP-grasp fold, B domain"/>
    <property type="match status" value="1"/>
</dbReference>
<evidence type="ECO:0000259" key="2">
    <source>
        <dbReference type="PROSITE" id="PS50975"/>
    </source>
</evidence>